<name>A0A1F5RJ69_9BACT</name>
<dbReference type="AlphaFoldDB" id="A0A1F5RJ69"/>
<evidence type="ECO:0000259" key="2">
    <source>
        <dbReference type="Pfam" id="PF01523"/>
    </source>
</evidence>
<dbReference type="PANTHER" id="PTHR43421:SF1">
    <property type="entry name" value="METALLOPROTEASE PMBA"/>
    <property type="match status" value="1"/>
</dbReference>
<dbReference type="InterPro" id="IPR036059">
    <property type="entry name" value="TldD/PmbA_sf"/>
</dbReference>
<evidence type="ECO:0000313" key="6">
    <source>
        <dbReference type="Proteomes" id="UP000177230"/>
    </source>
</evidence>
<dbReference type="GO" id="GO:0008237">
    <property type="term" value="F:metallopeptidase activity"/>
    <property type="evidence" value="ECO:0007669"/>
    <property type="project" value="InterPro"/>
</dbReference>
<comment type="caution">
    <text evidence="5">The sequence shown here is derived from an EMBL/GenBank/DDBJ whole genome shotgun (WGS) entry which is preliminary data.</text>
</comment>
<feature type="domain" description="Metalloprotease TldD/E N-terminal" evidence="2">
    <location>
        <begin position="19"/>
        <end position="81"/>
    </location>
</feature>
<dbReference type="InterPro" id="IPR045569">
    <property type="entry name" value="Metalloprtase-TldD/E_C"/>
</dbReference>
<feature type="domain" description="Metalloprotease TldD/E central" evidence="4">
    <location>
        <begin position="138"/>
        <end position="181"/>
    </location>
</feature>
<dbReference type="Proteomes" id="UP000177230">
    <property type="component" value="Unassembled WGS sequence"/>
</dbReference>
<dbReference type="GO" id="GO:0006508">
    <property type="term" value="P:proteolysis"/>
    <property type="evidence" value="ECO:0007669"/>
    <property type="project" value="InterPro"/>
</dbReference>
<protein>
    <recommendedName>
        <fullName evidence="7">Peptidase</fullName>
    </recommendedName>
</protein>
<evidence type="ECO:0000259" key="4">
    <source>
        <dbReference type="Pfam" id="PF19290"/>
    </source>
</evidence>
<comment type="similarity">
    <text evidence="1">Belongs to the peptidase U62 family.</text>
</comment>
<dbReference type="SUPFAM" id="SSF111283">
    <property type="entry name" value="Putative modulator of DNA gyrase, PmbA/TldD"/>
    <property type="match status" value="1"/>
</dbReference>
<dbReference type="InterPro" id="IPR047657">
    <property type="entry name" value="PmbA"/>
</dbReference>
<evidence type="ECO:0008006" key="7">
    <source>
        <dbReference type="Google" id="ProtNLM"/>
    </source>
</evidence>
<dbReference type="InterPro" id="IPR045570">
    <property type="entry name" value="Metalloprtase-TldD/E_cen_dom"/>
</dbReference>
<dbReference type="InterPro" id="IPR035068">
    <property type="entry name" value="TldD/PmbA_N"/>
</dbReference>
<feature type="domain" description="Metalloprotease TldD/E C-terminal" evidence="3">
    <location>
        <begin position="215"/>
        <end position="438"/>
    </location>
</feature>
<sequence>MKNIIDTILSKCRSRVQSAEVIAYHGQSMPVEFRAGKLHSVEHKESTGLGLRVIKEGQIGFSSTTDLSKLDQLVENAVASAGFGQKAFFEFPGKCAVRRAKMYDPRLEKYSSDSAIAEGKKNIETLKEKAPKLKLDVTLRKDLTEVYIANSKGLDVSYRKSGFSHSISGMAVTPNGLLYVGDGRSSCQLVREGSKMTGKIAKLYREAQKPAAVATGSMPVIFSTDAAYLLWLAIGMGVNGKQVQKKASPLTGKIGRNILNKKITITDDPGYEYAVGSSPYDDEGVCTAKMKLFNQGVLQGFIYDLQTAGILGEKSTGHAQRDFNSLPSPGVSNLVIKPGTARLAGMIKDIKSGIIVYDFLGAGQSNLLAGDFSANIALGYKIENGKIAGRVKDVMISGNVYQMLKDQLVELSEDQEMVVSRGSFVTPAVMFKDVNIAGK</sequence>
<organism evidence="5 6">
    <name type="scientific">Candidatus Edwardsbacteria bacterium GWF2_54_11</name>
    <dbReference type="NCBI Taxonomy" id="1817851"/>
    <lineage>
        <taxon>Bacteria</taxon>
        <taxon>Candidatus Edwardsiibacteriota</taxon>
    </lineage>
</organism>
<proteinExistence type="inferred from homology"/>
<dbReference type="InterPro" id="IPR002510">
    <property type="entry name" value="Metalloprtase-TldD/E_N"/>
</dbReference>
<dbReference type="PANTHER" id="PTHR43421">
    <property type="entry name" value="METALLOPROTEASE PMBA"/>
    <property type="match status" value="1"/>
</dbReference>
<evidence type="ECO:0000313" key="5">
    <source>
        <dbReference type="EMBL" id="OGF14091.1"/>
    </source>
</evidence>
<reference evidence="5 6" key="1">
    <citation type="journal article" date="2016" name="Nat. Commun.">
        <title>Thousands of microbial genomes shed light on interconnected biogeochemical processes in an aquifer system.</title>
        <authorList>
            <person name="Anantharaman K."/>
            <person name="Brown C.T."/>
            <person name="Hug L.A."/>
            <person name="Sharon I."/>
            <person name="Castelle C.J."/>
            <person name="Probst A.J."/>
            <person name="Thomas B.C."/>
            <person name="Singh A."/>
            <person name="Wilkins M.J."/>
            <person name="Karaoz U."/>
            <person name="Brodie E.L."/>
            <person name="Williams K.H."/>
            <person name="Hubbard S.S."/>
            <person name="Banfield J.F."/>
        </authorList>
    </citation>
    <scope>NUCLEOTIDE SEQUENCE [LARGE SCALE GENOMIC DNA]</scope>
</reference>
<dbReference type="Pfam" id="PF19289">
    <property type="entry name" value="PmbA_TldD_3rd"/>
    <property type="match status" value="1"/>
</dbReference>
<accession>A0A1F5RJ69</accession>
<dbReference type="EMBL" id="MFFM01000009">
    <property type="protein sequence ID" value="OGF14091.1"/>
    <property type="molecule type" value="Genomic_DNA"/>
</dbReference>
<gene>
    <name evidence="5" type="ORF">A2024_06060</name>
</gene>
<dbReference type="Gene3D" id="3.30.2290.10">
    <property type="entry name" value="PmbA/TldD superfamily"/>
    <property type="match status" value="1"/>
</dbReference>
<dbReference type="Pfam" id="PF01523">
    <property type="entry name" value="PmbA_TldD_1st"/>
    <property type="match status" value="1"/>
</dbReference>
<evidence type="ECO:0000259" key="3">
    <source>
        <dbReference type="Pfam" id="PF19289"/>
    </source>
</evidence>
<dbReference type="Pfam" id="PF19290">
    <property type="entry name" value="PmbA_TldD_2nd"/>
    <property type="match status" value="1"/>
</dbReference>
<dbReference type="GO" id="GO:0005829">
    <property type="term" value="C:cytosol"/>
    <property type="evidence" value="ECO:0007669"/>
    <property type="project" value="TreeGrafter"/>
</dbReference>
<evidence type="ECO:0000256" key="1">
    <source>
        <dbReference type="ARBA" id="ARBA00005836"/>
    </source>
</evidence>